<reference evidence="1 2" key="1">
    <citation type="journal article" date="2021" name="ISME Commun">
        <title>Automated analysis of genomic sequences facilitates high-throughput and comprehensive description of bacteria.</title>
        <authorList>
            <person name="Hitch T.C.A."/>
        </authorList>
    </citation>
    <scope>NUCLEOTIDE SEQUENCE [LARGE SCALE GENOMIC DNA]</scope>
    <source>
        <strain evidence="1 2">Sanger_19</strain>
    </source>
</reference>
<comment type="caution">
    <text evidence="1">The sequence shown here is derived from an EMBL/GenBank/DDBJ whole genome shotgun (WGS) entry which is preliminary data.</text>
</comment>
<evidence type="ECO:0008006" key="3">
    <source>
        <dbReference type="Google" id="ProtNLM"/>
    </source>
</evidence>
<sequence length="81" mass="9068">MKSYYMHYIASGKKEGRAGTGCKTLQGAVTVYNGVDYSAVFDYNYYISNNGDIKAAFWDDDVAVLAHFVNYGMSEGRRKNC</sequence>
<keyword evidence="2" id="KW-1185">Reference proteome</keyword>
<evidence type="ECO:0000313" key="1">
    <source>
        <dbReference type="EMBL" id="MCU6716237.1"/>
    </source>
</evidence>
<name>A0ABT2SB13_9FIRM</name>
<protein>
    <recommendedName>
        <fullName evidence="3">Protein FAR1-RELATED SEQUENCE</fullName>
    </recommendedName>
</protein>
<dbReference type="EMBL" id="JAOQKI010000003">
    <property type="protein sequence ID" value="MCU6716237.1"/>
    <property type="molecule type" value="Genomic_DNA"/>
</dbReference>
<proteinExistence type="predicted"/>
<organism evidence="1 2">
    <name type="scientific">Roseburia amylophila</name>
    <dbReference type="NCBI Taxonomy" id="2981794"/>
    <lineage>
        <taxon>Bacteria</taxon>
        <taxon>Bacillati</taxon>
        <taxon>Bacillota</taxon>
        <taxon>Clostridia</taxon>
        <taxon>Lachnospirales</taxon>
        <taxon>Lachnospiraceae</taxon>
        <taxon>Roseburia</taxon>
    </lineage>
</organism>
<accession>A0ABT2SB13</accession>
<dbReference type="Proteomes" id="UP001209666">
    <property type="component" value="Unassembled WGS sequence"/>
</dbReference>
<evidence type="ECO:0000313" key="2">
    <source>
        <dbReference type="Proteomes" id="UP001209666"/>
    </source>
</evidence>
<gene>
    <name evidence="1" type="ORF">OCV43_02960</name>
</gene>
<dbReference type="RefSeq" id="WP_262623383.1">
    <property type="nucleotide sequence ID" value="NZ_JAOQKI010000003.1"/>
</dbReference>